<evidence type="ECO:0000313" key="8">
    <source>
        <dbReference type="Proteomes" id="UP000471648"/>
    </source>
</evidence>
<dbReference type="EMBL" id="JAAGME010000798">
    <property type="protein sequence ID" value="NEB68966.1"/>
    <property type="molecule type" value="Genomic_DNA"/>
</dbReference>
<dbReference type="Gene3D" id="1.10.357.10">
    <property type="entry name" value="Tetracycline Repressor, domain 2"/>
    <property type="match status" value="1"/>
</dbReference>
<keyword evidence="2 4" id="KW-0238">DNA-binding</keyword>
<dbReference type="InterPro" id="IPR009057">
    <property type="entry name" value="Homeodomain-like_sf"/>
</dbReference>
<keyword evidence="1" id="KW-0805">Transcription regulation</keyword>
<dbReference type="EMBL" id="CP054926">
    <property type="protein sequence ID" value="QKW45993.1"/>
    <property type="molecule type" value="Genomic_DNA"/>
</dbReference>
<dbReference type="InterPro" id="IPR011075">
    <property type="entry name" value="TetR_C"/>
</dbReference>
<sequence>MARPREFDEARAVEAAMRQFWEKGYEATSTQDLCAVTGLGRSSLYNAFSSKHALFLRALTHYTQSMTRAQVALLEDATQSATARLRALLESILDIEEVNRSDRWGIGCLGVNSTVELVAHDPDVAALLGRDQERRLAAFSDTIAAGQKSGEFSDARRPEELAAYLNAAIAGIRVAAQGGADRRTLAAVADTALEAFTR</sequence>
<dbReference type="GeneID" id="87635030"/>
<evidence type="ECO:0000256" key="3">
    <source>
        <dbReference type="ARBA" id="ARBA00023163"/>
    </source>
</evidence>
<evidence type="ECO:0000313" key="6">
    <source>
        <dbReference type="EMBL" id="NEB68966.1"/>
    </source>
</evidence>
<dbReference type="PROSITE" id="PS50977">
    <property type="entry name" value="HTH_TETR_2"/>
    <property type="match status" value="1"/>
</dbReference>
<reference evidence="6 8" key="1">
    <citation type="submission" date="2020-01" db="EMBL/GenBank/DDBJ databases">
        <title>Insect and environment-associated Actinomycetes.</title>
        <authorList>
            <person name="Currrie C."/>
            <person name="Chevrette M."/>
            <person name="Carlson C."/>
            <person name="Stubbendieck R."/>
            <person name="Wendt-Pienkowski E."/>
        </authorList>
    </citation>
    <scope>NUCLEOTIDE SEQUENCE [LARGE SCALE GENOMIC DNA]</scope>
    <source>
        <strain evidence="6 8">SID14438</strain>
    </source>
</reference>
<dbReference type="Proteomes" id="UP000509345">
    <property type="component" value="Chromosome"/>
</dbReference>
<dbReference type="InterPro" id="IPR001647">
    <property type="entry name" value="HTH_TetR"/>
</dbReference>
<proteinExistence type="predicted"/>
<reference evidence="7 9" key="2">
    <citation type="submission" date="2020-06" db="EMBL/GenBank/DDBJ databases">
        <title>Genome mining for natural products.</title>
        <authorList>
            <person name="Zhang B."/>
            <person name="Shi J."/>
            <person name="Ge H."/>
        </authorList>
    </citation>
    <scope>NUCLEOTIDE SEQUENCE [LARGE SCALE GENOMIC DNA]</scope>
    <source>
        <strain evidence="7 9">NA06532</strain>
    </source>
</reference>
<dbReference type="SUPFAM" id="SSF46689">
    <property type="entry name" value="Homeodomain-like"/>
    <property type="match status" value="1"/>
</dbReference>
<evidence type="ECO:0000256" key="2">
    <source>
        <dbReference type="ARBA" id="ARBA00023125"/>
    </source>
</evidence>
<feature type="DNA-binding region" description="H-T-H motif" evidence="4">
    <location>
        <begin position="29"/>
        <end position="48"/>
    </location>
</feature>
<protein>
    <submittedName>
        <fullName evidence="6">TetR/AcrR family transcriptional regulator</fullName>
    </submittedName>
</protein>
<evidence type="ECO:0000256" key="4">
    <source>
        <dbReference type="PROSITE-ProRule" id="PRU00335"/>
    </source>
</evidence>
<dbReference type="AlphaFoldDB" id="A0A6N9V8F4"/>
<organism evidence="6 8">
    <name type="scientific">Streptomyces microflavus</name>
    <name type="common">Streptomyces lipmanii</name>
    <dbReference type="NCBI Taxonomy" id="1919"/>
    <lineage>
        <taxon>Bacteria</taxon>
        <taxon>Bacillati</taxon>
        <taxon>Actinomycetota</taxon>
        <taxon>Actinomycetes</taxon>
        <taxon>Kitasatosporales</taxon>
        <taxon>Streptomycetaceae</taxon>
        <taxon>Streptomyces</taxon>
    </lineage>
</organism>
<name>A0A6N9V8F4_STRMI</name>
<evidence type="ECO:0000256" key="1">
    <source>
        <dbReference type="ARBA" id="ARBA00023015"/>
    </source>
</evidence>
<dbReference type="Proteomes" id="UP000471648">
    <property type="component" value="Unassembled WGS sequence"/>
</dbReference>
<dbReference type="Pfam" id="PF00440">
    <property type="entry name" value="TetR_N"/>
    <property type="match status" value="1"/>
</dbReference>
<feature type="domain" description="HTH tetR-type" evidence="5">
    <location>
        <begin position="6"/>
        <end position="66"/>
    </location>
</feature>
<dbReference type="PANTHER" id="PTHR47506:SF1">
    <property type="entry name" value="HTH-TYPE TRANSCRIPTIONAL REGULATOR YJDC"/>
    <property type="match status" value="1"/>
</dbReference>
<evidence type="ECO:0000313" key="7">
    <source>
        <dbReference type="EMBL" id="QKW45993.1"/>
    </source>
</evidence>
<gene>
    <name evidence="6" type="ORF">G3I39_18180</name>
    <name evidence="7" type="ORF">HUT09_27575</name>
</gene>
<dbReference type="Gene3D" id="1.10.10.60">
    <property type="entry name" value="Homeodomain-like"/>
    <property type="match status" value="1"/>
</dbReference>
<dbReference type="GO" id="GO:0003677">
    <property type="term" value="F:DNA binding"/>
    <property type="evidence" value="ECO:0007669"/>
    <property type="project" value="UniProtKB-UniRule"/>
</dbReference>
<dbReference type="Pfam" id="PF16925">
    <property type="entry name" value="TetR_C_13"/>
    <property type="match status" value="1"/>
</dbReference>
<evidence type="ECO:0000313" key="9">
    <source>
        <dbReference type="Proteomes" id="UP000509345"/>
    </source>
</evidence>
<dbReference type="SUPFAM" id="SSF48498">
    <property type="entry name" value="Tetracyclin repressor-like, C-terminal domain"/>
    <property type="match status" value="1"/>
</dbReference>
<keyword evidence="3" id="KW-0804">Transcription</keyword>
<accession>A0A6N9V8F4</accession>
<evidence type="ECO:0000259" key="5">
    <source>
        <dbReference type="PROSITE" id="PS50977"/>
    </source>
</evidence>
<dbReference type="RefSeq" id="WP_031125734.1">
    <property type="nucleotide sequence ID" value="NZ_CP054926.1"/>
</dbReference>
<dbReference type="InterPro" id="IPR036271">
    <property type="entry name" value="Tet_transcr_reg_TetR-rel_C_sf"/>
</dbReference>
<dbReference type="PANTHER" id="PTHR47506">
    <property type="entry name" value="TRANSCRIPTIONAL REGULATORY PROTEIN"/>
    <property type="match status" value="1"/>
</dbReference>